<evidence type="ECO:0000256" key="2">
    <source>
        <dbReference type="ARBA" id="ARBA00022692"/>
    </source>
</evidence>
<dbReference type="Proteomes" id="UP000184310">
    <property type="component" value="Unassembled WGS sequence"/>
</dbReference>
<keyword evidence="2 5" id="KW-0812">Transmembrane</keyword>
<dbReference type="AlphaFoldDB" id="A0A1M6QBH3"/>
<evidence type="ECO:0000256" key="3">
    <source>
        <dbReference type="ARBA" id="ARBA00022989"/>
    </source>
</evidence>
<evidence type="ECO:0000256" key="4">
    <source>
        <dbReference type="ARBA" id="ARBA00023136"/>
    </source>
</evidence>
<feature type="transmembrane region" description="Helical" evidence="5">
    <location>
        <begin position="126"/>
        <end position="144"/>
    </location>
</feature>
<dbReference type="RefSeq" id="WP_072990479.1">
    <property type="nucleotide sequence ID" value="NZ_FQZB01000014.1"/>
</dbReference>
<protein>
    <submittedName>
        <fullName evidence="7">O-antigen ligase like membrane protein</fullName>
    </submittedName>
</protein>
<dbReference type="OrthoDB" id="9822555at2"/>
<sequence length="437" mass="50493">MEGVLYFMTILPLFQTYMVFNNFKGAALIDDISYVILFIVFIAKSYKGSLEETHRHENHKLKLATIFYIIFLVLGISVSLIMSILQINTTVIGILYEVYKLTRNILVLTIAYHFIDKKQFNKIIKVYMFVCLCMNLAGLFEYAFGYNAYKLMHFIPTNAYVGATSIQSSQAQMDSYYNLYVAGGRIFGLAEHPNIYGEYVAVGFFILFYYTVNGVFIYKKKFFQYIMLLLNLIGIFISTSRMTFILTILIIIFIAIKYREKKTLRILNIGIFLTIPFFLYAINSLIDKIQLYLGSTEEGRITYWKDAFALFQSTFFFGTGLGTWGDESATYGNFNSYDGILFEKNTLSDSYLSHLIVENGIRIFLLYIIVRIIYNVLNKGIKKKNNNKVYYIIAISLLLFICIASVKSYGFARFENSFLTFLVIGYVLKLYANEVPE</sequence>
<dbReference type="GO" id="GO:0016874">
    <property type="term" value="F:ligase activity"/>
    <property type="evidence" value="ECO:0007669"/>
    <property type="project" value="UniProtKB-KW"/>
</dbReference>
<evidence type="ECO:0000256" key="1">
    <source>
        <dbReference type="ARBA" id="ARBA00004141"/>
    </source>
</evidence>
<keyword evidence="4 5" id="KW-0472">Membrane</keyword>
<evidence type="ECO:0000313" key="7">
    <source>
        <dbReference type="EMBL" id="SHK17531.1"/>
    </source>
</evidence>
<feature type="transmembrane region" description="Helical" evidence="5">
    <location>
        <begin position="63"/>
        <end position="85"/>
    </location>
</feature>
<feature type="transmembrane region" description="Helical" evidence="5">
    <location>
        <begin position="225"/>
        <end position="254"/>
    </location>
</feature>
<dbReference type="PANTHER" id="PTHR37422">
    <property type="entry name" value="TEICHURONIC ACID BIOSYNTHESIS PROTEIN TUAE"/>
    <property type="match status" value="1"/>
</dbReference>
<feature type="transmembrane region" description="Helical" evidence="5">
    <location>
        <begin position="199"/>
        <end position="218"/>
    </location>
</feature>
<reference evidence="7 8" key="1">
    <citation type="submission" date="2016-11" db="EMBL/GenBank/DDBJ databases">
        <authorList>
            <person name="Jaros S."/>
            <person name="Januszkiewicz K."/>
            <person name="Wedrychowicz H."/>
        </authorList>
    </citation>
    <scope>NUCLEOTIDE SEQUENCE [LARGE SCALE GENOMIC DNA]</scope>
    <source>
        <strain evidence="7 8">DSM 21758</strain>
    </source>
</reference>
<evidence type="ECO:0000256" key="5">
    <source>
        <dbReference type="SAM" id="Phobius"/>
    </source>
</evidence>
<feature type="transmembrane region" description="Helical" evidence="5">
    <location>
        <begin position="23"/>
        <end position="43"/>
    </location>
</feature>
<feature type="transmembrane region" description="Helical" evidence="5">
    <location>
        <begin position="360"/>
        <end position="377"/>
    </location>
</feature>
<feature type="transmembrane region" description="Helical" evidence="5">
    <location>
        <begin position="389"/>
        <end position="410"/>
    </location>
</feature>
<dbReference type="STRING" id="1121302.SAMN02745163_03350"/>
<accession>A0A1M6QBH3</accession>
<dbReference type="EMBL" id="FQZB01000014">
    <property type="protein sequence ID" value="SHK17531.1"/>
    <property type="molecule type" value="Genomic_DNA"/>
</dbReference>
<proteinExistence type="predicted"/>
<evidence type="ECO:0000259" key="6">
    <source>
        <dbReference type="Pfam" id="PF04932"/>
    </source>
</evidence>
<feature type="transmembrane region" description="Helical" evidence="5">
    <location>
        <begin position="307"/>
        <end position="325"/>
    </location>
</feature>
<dbReference type="PANTHER" id="PTHR37422:SF13">
    <property type="entry name" value="LIPOPOLYSACCHARIDE BIOSYNTHESIS PROTEIN PA4999-RELATED"/>
    <property type="match status" value="1"/>
</dbReference>
<dbReference type="InterPro" id="IPR007016">
    <property type="entry name" value="O-antigen_ligase-rel_domated"/>
</dbReference>
<keyword evidence="7" id="KW-0436">Ligase</keyword>
<organism evidence="7 8">
    <name type="scientific">Clostridium cavendishii DSM 21758</name>
    <dbReference type="NCBI Taxonomy" id="1121302"/>
    <lineage>
        <taxon>Bacteria</taxon>
        <taxon>Bacillati</taxon>
        <taxon>Bacillota</taxon>
        <taxon>Clostridia</taxon>
        <taxon>Eubacteriales</taxon>
        <taxon>Clostridiaceae</taxon>
        <taxon>Clostridium</taxon>
    </lineage>
</organism>
<feature type="domain" description="O-antigen ligase-related" evidence="6">
    <location>
        <begin position="227"/>
        <end position="367"/>
    </location>
</feature>
<keyword evidence="3 5" id="KW-1133">Transmembrane helix</keyword>
<comment type="subcellular location">
    <subcellularLocation>
        <location evidence="1">Membrane</location>
        <topology evidence="1">Multi-pass membrane protein</topology>
    </subcellularLocation>
</comment>
<dbReference type="GO" id="GO:0016020">
    <property type="term" value="C:membrane"/>
    <property type="evidence" value="ECO:0007669"/>
    <property type="project" value="UniProtKB-SubCell"/>
</dbReference>
<dbReference type="InterPro" id="IPR051533">
    <property type="entry name" value="WaaL-like"/>
</dbReference>
<dbReference type="Pfam" id="PF04932">
    <property type="entry name" value="Wzy_C"/>
    <property type="match status" value="1"/>
</dbReference>
<feature type="transmembrane region" description="Helical" evidence="5">
    <location>
        <begin position="266"/>
        <end position="286"/>
    </location>
</feature>
<gene>
    <name evidence="7" type="ORF">SAMN02745163_03350</name>
</gene>
<evidence type="ECO:0000313" key="8">
    <source>
        <dbReference type="Proteomes" id="UP000184310"/>
    </source>
</evidence>
<keyword evidence="8" id="KW-1185">Reference proteome</keyword>
<name>A0A1M6QBH3_9CLOT</name>